<evidence type="ECO:0000256" key="1">
    <source>
        <dbReference type="SAM" id="MobiDB-lite"/>
    </source>
</evidence>
<feature type="compositionally biased region" description="Basic and acidic residues" evidence="1">
    <location>
        <begin position="541"/>
        <end position="550"/>
    </location>
</feature>
<feature type="compositionally biased region" description="Low complexity" evidence="1">
    <location>
        <begin position="630"/>
        <end position="639"/>
    </location>
</feature>
<proteinExistence type="predicted"/>
<name>A0AA41R4X5_9BACT</name>
<organism evidence="2 3">
    <name type="scientific">Desulfatitalea alkaliphila</name>
    <dbReference type="NCBI Taxonomy" id="2929485"/>
    <lineage>
        <taxon>Bacteria</taxon>
        <taxon>Pseudomonadati</taxon>
        <taxon>Thermodesulfobacteriota</taxon>
        <taxon>Desulfobacteria</taxon>
        <taxon>Desulfobacterales</taxon>
        <taxon>Desulfosarcinaceae</taxon>
        <taxon>Desulfatitalea</taxon>
    </lineage>
</organism>
<reference evidence="2" key="1">
    <citation type="submission" date="2022-04" db="EMBL/GenBank/DDBJ databases">
        <title>Desulfatitalea alkaliphila sp. nov., a novel anaerobic sulfate-reducing bacterium isolated from terrestrial mud volcano, Taman Peninsula, Russia.</title>
        <authorList>
            <person name="Khomyakova M.A."/>
            <person name="Merkel A.Y."/>
            <person name="Slobodkin A.I."/>
        </authorList>
    </citation>
    <scope>NUCLEOTIDE SEQUENCE</scope>
    <source>
        <strain evidence="2">M08but</strain>
    </source>
</reference>
<dbReference type="Proteomes" id="UP001165427">
    <property type="component" value="Unassembled WGS sequence"/>
</dbReference>
<evidence type="ECO:0000313" key="3">
    <source>
        <dbReference type="Proteomes" id="UP001165427"/>
    </source>
</evidence>
<gene>
    <name evidence="2" type="ORF">MRX98_14555</name>
</gene>
<keyword evidence="3" id="KW-1185">Reference proteome</keyword>
<dbReference type="EMBL" id="JALJRB010000017">
    <property type="protein sequence ID" value="MCJ8501801.1"/>
    <property type="molecule type" value="Genomic_DNA"/>
</dbReference>
<sequence length="790" mass="85379">MTPSLLPYLDPGTRGLRLRLPMVQRQGNGPGIALATMEGTGAFSALVEVSLHAGQSAALQRLLLLIQPDTYPQAASELVGLTNPDIERLWQAAAGKAVKAPPAKELPPWPEQLDGQKRLLPWRPLFYCAFKQRFAHPLCPTCGDGLTLCRDDRCLSDAGLPAFSAGLQRYLYCPSCASTAEPPRFYARHLPEAPPAHLRGAEALMEQFSRLLAREDLAHDLPCIGCEHSGECYGPATAVHERMAALCFHPFYTLPRSAADLNLLEFSALLSNRSAEALAPRLKQDRKTGRLGKLQRFQERFSANDGFLFSQPAQRFAEAFYLKLTLVETIHQLLAQTTEDWQGPVVDLSLESFWVSLPELAARLPVFWNFGLQWVDTVGRPDITPGSGMLARCRSRAFLGTAFFHILLANDQQGAHEVRQALQRLLTDAAASDPWQNEPIFDPGRSFTPADSLLLPPDCRDMWQGALDLALSALRAGHNAEGDWSDEQFATALADLKQQAFRWMFQPATTAPMPAATQSTEMPQDRQIANVVRAVLSRWPREPATPEHPPESVAVPEHPLPDSEGDFMQTVILEDHDAVSTPLNATEAPPALQPPPSPARTTDARDGKAYGSADDVAATVMLPSEPPRQPATTAAQPETPVSPGRPAAGAEEDLEATVLLSTGASRPPSPSEAQLAPPASPESPPTAAEQDLEATVLLSSEPSRQSPNNAPPATPAPPEGPPVHTEDDLEATVLIGQGGTPGQPAAVRPQPPASGGENTKPPPHPESEEDPLDETVIIQPRQSANRKSKP</sequence>
<feature type="compositionally biased region" description="Pro residues" evidence="1">
    <location>
        <begin position="709"/>
        <end position="721"/>
    </location>
</feature>
<evidence type="ECO:0000313" key="2">
    <source>
        <dbReference type="EMBL" id="MCJ8501801.1"/>
    </source>
</evidence>
<accession>A0AA41R4X5</accession>
<dbReference type="RefSeq" id="WP_246911052.1">
    <property type="nucleotide sequence ID" value="NZ_JALJRB010000017.1"/>
</dbReference>
<feature type="compositionally biased region" description="Polar residues" evidence="1">
    <location>
        <begin position="697"/>
        <end position="706"/>
    </location>
</feature>
<feature type="region of interest" description="Disordered" evidence="1">
    <location>
        <begin position="541"/>
        <end position="565"/>
    </location>
</feature>
<protein>
    <submittedName>
        <fullName evidence="2">Uncharacterized protein</fullName>
    </submittedName>
</protein>
<feature type="region of interest" description="Disordered" evidence="1">
    <location>
        <begin position="582"/>
        <end position="610"/>
    </location>
</feature>
<dbReference type="AlphaFoldDB" id="A0AA41R4X5"/>
<comment type="caution">
    <text evidence="2">The sequence shown here is derived from an EMBL/GenBank/DDBJ whole genome shotgun (WGS) entry which is preliminary data.</text>
</comment>
<feature type="region of interest" description="Disordered" evidence="1">
    <location>
        <begin position="623"/>
        <end position="790"/>
    </location>
</feature>